<dbReference type="Pfam" id="PF03432">
    <property type="entry name" value="Relaxase"/>
    <property type="match status" value="1"/>
</dbReference>
<dbReference type="RefSeq" id="WP_181979958.1">
    <property type="nucleotide sequence ID" value="NZ_JADPDR010000066.1"/>
</dbReference>
<organism evidence="4 5">
    <name type="scientific">Phocaeicola vulgatus</name>
    <name type="common">Bacteroides vulgatus</name>
    <dbReference type="NCBI Taxonomy" id="821"/>
    <lineage>
        <taxon>Bacteria</taxon>
        <taxon>Pseudomonadati</taxon>
        <taxon>Bacteroidota</taxon>
        <taxon>Bacteroidia</taxon>
        <taxon>Bacteroidales</taxon>
        <taxon>Bacteroidaceae</taxon>
        <taxon>Phocaeicola</taxon>
    </lineage>
</organism>
<dbReference type="AlphaFoldDB" id="A0AAP3NN32"/>
<protein>
    <submittedName>
        <fullName evidence="4">Relaxase/mobilization nuclease domain-containing protein</fullName>
    </submittedName>
</protein>
<dbReference type="InterPro" id="IPR054462">
    <property type="entry name" value="TraI_M"/>
</dbReference>
<dbReference type="Pfam" id="PF22863">
    <property type="entry name" value="TraI_middle"/>
    <property type="match status" value="1"/>
</dbReference>
<feature type="domain" description="MobA/VirD2-like nuclease" evidence="2">
    <location>
        <begin position="17"/>
        <end position="145"/>
    </location>
</feature>
<accession>A0AAP3NN32</accession>
<feature type="domain" description="TraI-like middle" evidence="3">
    <location>
        <begin position="155"/>
        <end position="239"/>
    </location>
</feature>
<comment type="caution">
    <text evidence="4">The sequence shown here is derived from an EMBL/GenBank/DDBJ whole genome shotgun (WGS) entry which is preliminary data.</text>
</comment>
<proteinExistence type="predicted"/>
<evidence type="ECO:0000259" key="2">
    <source>
        <dbReference type="Pfam" id="PF03432"/>
    </source>
</evidence>
<name>A0AAP3NN32_PHOVU</name>
<evidence type="ECO:0000313" key="5">
    <source>
        <dbReference type="Proteomes" id="UP001210999"/>
    </source>
</evidence>
<sequence length="306" mass="34806">MIGKIKKGRSFGGCIRYVTQKDDAKIIVSEGVLLGTAEEMARSFRWQCLLNPDVTKPVGHIALSFKPEDAPRLTDAFMASLAEAYLELMGIRNTQFIVVRHHGTGNPHCHIVFNRVDFDGKVISDSNDFRRNERVTKMLKEKYSLTYSEGKQAVKTEKLHASERVKYEIYRAVKEALRSADTWKEFQNRLLKMGVEMEFKYKGNTNEVQGIRFIKDGLSFKGSGIDRSFSWSRLDAALDHNHVTSLENDVSQKQPCHEQSHGPVIDNLVEVTGTGGVFMPSVAPTEDEKEAERLRRKKKRRKGRSL</sequence>
<evidence type="ECO:0000313" key="4">
    <source>
        <dbReference type="EMBL" id="MDB0854152.1"/>
    </source>
</evidence>
<gene>
    <name evidence="4" type="ORF">PL594_21930</name>
</gene>
<evidence type="ECO:0000256" key="1">
    <source>
        <dbReference type="SAM" id="MobiDB-lite"/>
    </source>
</evidence>
<dbReference type="EMBL" id="JAQKEI010000055">
    <property type="protein sequence ID" value="MDB0854152.1"/>
    <property type="molecule type" value="Genomic_DNA"/>
</dbReference>
<evidence type="ECO:0000259" key="3">
    <source>
        <dbReference type="Pfam" id="PF22863"/>
    </source>
</evidence>
<feature type="region of interest" description="Disordered" evidence="1">
    <location>
        <begin position="278"/>
        <end position="306"/>
    </location>
</feature>
<feature type="compositionally biased region" description="Basic residues" evidence="1">
    <location>
        <begin position="294"/>
        <end position="306"/>
    </location>
</feature>
<dbReference type="InterPro" id="IPR005094">
    <property type="entry name" value="Endonuclease_MobA/VirD2"/>
</dbReference>
<reference evidence="4" key="1">
    <citation type="submission" date="2023-01" db="EMBL/GenBank/DDBJ databases">
        <title>Human gut microbiome strain richness.</title>
        <authorList>
            <person name="Chen-Liaw A."/>
        </authorList>
    </citation>
    <scope>NUCLEOTIDE SEQUENCE</scope>
    <source>
        <strain evidence="4">H9_m1001271B151109d0_201107</strain>
    </source>
</reference>
<dbReference type="Proteomes" id="UP001210999">
    <property type="component" value="Unassembled WGS sequence"/>
</dbReference>